<organism evidence="4 5">
    <name type="scientific">Papiliotrema laurentii</name>
    <name type="common">Cryptococcus laurentii</name>
    <dbReference type="NCBI Taxonomy" id="5418"/>
    <lineage>
        <taxon>Eukaryota</taxon>
        <taxon>Fungi</taxon>
        <taxon>Dikarya</taxon>
        <taxon>Basidiomycota</taxon>
        <taxon>Agaricomycotina</taxon>
        <taxon>Tremellomycetes</taxon>
        <taxon>Tremellales</taxon>
        <taxon>Rhynchogastremaceae</taxon>
        <taxon>Papiliotrema</taxon>
    </lineage>
</organism>
<evidence type="ECO:0008006" key="6">
    <source>
        <dbReference type="Google" id="ProtNLM"/>
    </source>
</evidence>
<keyword evidence="2" id="KW-0521">NADP</keyword>
<accession>A0AAD9L8R3</accession>
<dbReference type="AlphaFoldDB" id="A0AAD9L8R3"/>
<comment type="caution">
    <text evidence="4">The sequence shown here is derived from an EMBL/GenBank/DDBJ whole genome shotgun (WGS) entry which is preliminary data.</text>
</comment>
<keyword evidence="3" id="KW-0560">Oxidoreductase</keyword>
<dbReference type="GO" id="GO:0016491">
    <property type="term" value="F:oxidoreductase activity"/>
    <property type="evidence" value="ECO:0007669"/>
    <property type="project" value="UniProtKB-KW"/>
</dbReference>
<dbReference type="Pfam" id="PF00106">
    <property type="entry name" value="adh_short"/>
    <property type="match status" value="1"/>
</dbReference>
<dbReference type="PRINTS" id="PR00081">
    <property type="entry name" value="GDHRDH"/>
</dbReference>
<comment type="similarity">
    <text evidence="1">Belongs to the short-chain dehydrogenases/reductases (SDR) family.</text>
</comment>
<dbReference type="InterPro" id="IPR036291">
    <property type="entry name" value="NAD(P)-bd_dom_sf"/>
</dbReference>
<dbReference type="EMBL" id="JAODAN010000001">
    <property type="protein sequence ID" value="KAK1927441.1"/>
    <property type="molecule type" value="Genomic_DNA"/>
</dbReference>
<dbReference type="PROSITE" id="PS00061">
    <property type="entry name" value="ADH_SHORT"/>
    <property type="match status" value="1"/>
</dbReference>
<evidence type="ECO:0000313" key="5">
    <source>
        <dbReference type="Proteomes" id="UP001182556"/>
    </source>
</evidence>
<dbReference type="PANTHER" id="PTHR43180">
    <property type="entry name" value="3-OXOACYL-(ACYL-CARRIER-PROTEIN) REDUCTASE (AFU_ORTHOLOGUE AFUA_6G11210)"/>
    <property type="match status" value="1"/>
</dbReference>
<protein>
    <recommendedName>
        <fullName evidence="6">NAD(P)-binding protein</fullName>
    </recommendedName>
</protein>
<dbReference type="Proteomes" id="UP001182556">
    <property type="component" value="Unassembled WGS sequence"/>
</dbReference>
<dbReference type="SUPFAM" id="SSF51735">
    <property type="entry name" value="NAD(P)-binding Rossmann-fold domains"/>
    <property type="match status" value="1"/>
</dbReference>
<evidence type="ECO:0000256" key="1">
    <source>
        <dbReference type="ARBA" id="ARBA00006484"/>
    </source>
</evidence>
<sequence>MMLDLPSSSLLENVSQLKGKVLLITGGAAGFGKSTALLAAQHGARVVIADLKPKLTAETLADIRKAGGTCTAPDEPVDVTHEDSLRNAFDHCIKEFGQVPDVVYANAGVALDDHFEDDYEIAATASQAAQPGPPRYITTDVNLNGALLTCALAQAYWKEHPASPGEGRKRRLAVLSSMGGMTAIPGGTTYSTSKSAVLGYWRDVCVDLQKQGERADFEFYAICPFFAKTRIFKPALLLVLAGIPLVPVPLIGQTLVHIAVRDTPLSAPPGGVIILPDHGDPAMGTPTEYDPLSPAWTATMHARCFKTDDWKKVKAWKRIWRDVAANYYGTSSLGLVIRAVLVSFARSARETP</sequence>
<dbReference type="PANTHER" id="PTHR43180:SF33">
    <property type="entry name" value="15-HYDROXYPROSTAGLANDIN DEHYDROGENASE [NAD(+)]-LIKE"/>
    <property type="match status" value="1"/>
</dbReference>
<proteinExistence type="inferred from homology"/>
<evidence type="ECO:0000313" key="4">
    <source>
        <dbReference type="EMBL" id="KAK1927441.1"/>
    </source>
</evidence>
<gene>
    <name evidence="4" type="ORF">DB88DRAFT_32031</name>
</gene>
<evidence type="ECO:0000256" key="3">
    <source>
        <dbReference type="ARBA" id="ARBA00023002"/>
    </source>
</evidence>
<keyword evidence="5" id="KW-1185">Reference proteome</keyword>
<name>A0AAD9L8R3_PAPLA</name>
<reference evidence="4" key="1">
    <citation type="submission" date="2023-02" db="EMBL/GenBank/DDBJ databases">
        <title>Identification and recombinant expression of a fungal hydrolase from Papiliotrema laurentii that hydrolyzes apple cutin and clears colloidal polyester polyurethane.</title>
        <authorList>
            <consortium name="DOE Joint Genome Institute"/>
            <person name="Roman V.A."/>
            <person name="Bojanowski C."/>
            <person name="Crable B.R."/>
            <person name="Wagner D.N."/>
            <person name="Hung C.S."/>
            <person name="Nadeau L.J."/>
            <person name="Schratz L."/>
            <person name="Haridas S."/>
            <person name="Pangilinan J."/>
            <person name="Lipzen A."/>
            <person name="Na H."/>
            <person name="Yan M."/>
            <person name="Ng V."/>
            <person name="Grigoriev I.V."/>
            <person name="Spatafora J.W."/>
            <person name="Barlow D."/>
            <person name="Biffinger J."/>
            <person name="Kelley-Loughnane N."/>
            <person name="Varaljay V.A."/>
            <person name="Crookes-Goodson W.J."/>
        </authorList>
    </citation>
    <scope>NUCLEOTIDE SEQUENCE</scope>
    <source>
        <strain evidence="4">5307AH</strain>
    </source>
</reference>
<dbReference type="InterPro" id="IPR020904">
    <property type="entry name" value="Sc_DH/Rdtase_CS"/>
</dbReference>
<dbReference type="InterPro" id="IPR002347">
    <property type="entry name" value="SDR_fam"/>
</dbReference>
<evidence type="ECO:0000256" key="2">
    <source>
        <dbReference type="ARBA" id="ARBA00022857"/>
    </source>
</evidence>
<dbReference type="Gene3D" id="3.40.50.720">
    <property type="entry name" value="NAD(P)-binding Rossmann-like Domain"/>
    <property type="match status" value="1"/>
</dbReference>